<organism evidence="2 3">
    <name type="scientific">Trametes pubescens</name>
    <name type="common">White-rot fungus</name>
    <dbReference type="NCBI Taxonomy" id="154538"/>
    <lineage>
        <taxon>Eukaryota</taxon>
        <taxon>Fungi</taxon>
        <taxon>Dikarya</taxon>
        <taxon>Basidiomycota</taxon>
        <taxon>Agaricomycotina</taxon>
        <taxon>Agaricomycetes</taxon>
        <taxon>Polyporales</taxon>
        <taxon>Polyporaceae</taxon>
        <taxon>Trametes</taxon>
    </lineage>
</organism>
<accession>A0A1M2VB56</accession>
<feature type="compositionally biased region" description="Polar residues" evidence="1">
    <location>
        <begin position="111"/>
        <end position="126"/>
    </location>
</feature>
<dbReference type="AlphaFoldDB" id="A0A1M2VB56"/>
<evidence type="ECO:0000313" key="2">
    <source>
        <dbReference type="EMBL" id="OJT04881.1"/>
    </source>
</evidence>
<comment type="caution">
    <text evidence="2">The sequence shown here is derived from an EMBL/GenBank/DDBJ whole genome shotgun (WGS) entry which is preliminary data.</text>
</comment>
<dbReference type="Proteomes" id="UP000184267">
    <property type="component" value="Unassembled WGS sequence"/>
</dbReference>
<dbReference type="OMA" id="YANLRHI"/>
<dbReference type="OrthoDB" id="2748701at2759"/>
<protein>
    <submittedName>
        <fullName evidence="2">Uncharacterized protein</fullName>
    </submittedName>
</protein>
<gene>
    <name evidence="2" type="ORF">TRAPUB_4353</name>
</gene>
<evidence type="ECO:0000313" key="3">
    <source>
        <dbReference type="Proteomes" id="UP000184267"/>
    </source>
</evidence>
<keyword evidence="3" id="KW-1185">Reference proteome</keyword>
<name>A0A1M2VB56_TRAPU</name>
<reference evidence="2 3" key="1">
    <citation type="submission" date="2016-10" db="EMBL/GenBank/DDBJ databases">
        <title>Genome sequence of the basidiomycete white-rot fungus Trametes pubescens.</title>
        <authorList>
            <person name="Makela M.R."/>
            <person name="Granchi Z."/>
            <person name="Peng M."/>
            <person name="De Vries R.P."/>
            <person name="Grigoriev I."/>
            <person name="Riley R."/>
            <person name="Hilden K."/>
        </authorList>
    </citation>
    <scope>NUCLEOTIDE SEQUENCE [LARGE SCALE GENOMIC DNA]</scope>
    <source>
        <strain evidence="2 3">FBCC735</strain>
    </source>
</reference>
<evidence type="ECO:0000256" key="1">
    <source>
        <dbReference type="SAM" id="MobiDB-lite"/>
    </source>
</evidence>
<feature type="compositionally biased region" description="Basic and acidic residues" evidence="1">
    <location>
        <begin position="127"/>
        <end position="138"/>
    </location>
</feature>
<feature type="region of interest" description="Disordered" evidence="1">
    <location>
        <begin position="107"/>
        <end position="140"/>
    </location>
</feature>
<proteinExistence type="predicted"/>
<dbReference type="EMBL" id="MNAD01001510">
    <property type="protein sequence ID" value="OJT04881.1"/>
    <property type="molecule type" value="Genomic_DNA"/>
</dbReference>
<sequence>MHTLPLEILQQIFSLICTDGGYTGCSLSRTSKAIRAASWTARFHTVSLIAYPSRLESFTALYERACDPRLGTTPRVAHLHLTIPSNAALIARGGVARVMISMLPRMERSRTPSPLSSDVESGSDSENNVREDEHDSHKPQRISYTPSYIAAARALVRLVAPNLETLVLQFGFAAAERDAKPLSFIDRPFPRLREFTVLGLHRLREVLVHGEDLEGVPVLFPAVTHLHLVRKDLCVWPYDDLALLETHAPNVTHLRSTCFSSLGGRLRASLALGLVSSLSQMLGASLAASMGIARESTDDNMAFDGERPAYANLRHIILQPEIFPAAAHQRLIQESIEHLEGACRVRGVHLKVLEPGSQTYGDWSRRAWDEWEERLNGGEGCWKELGEKIWR</sequence>